<dbReference type="EMBL" id="AP023086">
    <property type="protein sequence ID" value="BCD98251.1"/>
    <property type="molecule type" value="Genomic_DNA"/>
</dbReference>
<name>A0AAN2BKQ2_9GAMM</name>
<evidence type="ECO:0000313" key="3">
    <source>
        <dbReference type="Proteomes" id="UP001320119"/>
    </source>
</evidence>
<reference evidence="2 3" key="1">
    <citation type="journal article" date="2022" name="IScience">
        <title>An ultrasensitive nanofiber-based assay for enzymatic hydrolysis and deep-sea microbial degradation of cellulose.</title>
        <authorList>
            <person name="Tsudome M."/>
            <person name="Tachioka M."/>
            <person name="Miyazaki M."/>
            <person name="Uchimura K."/>
            <person name="Tsuda M."/>
            <person name="Takaki Y."/>
            <person name="Deguchi S."/>
        </authorList>
    </citation>
    <scope>NUCLEOTIDE SEQUENCE [LARGE SCALE GENOMIC DNA]</scope>
    <source>
        <strain evidence="2 3">GE09</strain>
    </source>
</reference>
<keyword evidence="1" id="KW-1133">Transmembrane helix</keyword>
<dbReference type="KEGG" id="marq:MARGE09_P2452"/>
<protein>
    <submittedName>
        <fullName evidence="2">Uncharacterized protein</fullName>
    </submittedName>
</protein>
<feature type="transmembrane region" description="Helical" evidence="1">
    <location>
        <begin position="12"/>
        <end position="33"/>
    </location>
</feature>
<accession>A0AAN2BKQ2</accession>
<feature type="transmembrane region" description="Helical" evidence="1">
    <location>
        <begin position="136"/>
        <end position="161"/>
    </location>
</feature>
<proteinExistence type="predicted"/>
<keyword evidence="3" id="KW-1185">Reference proteome</keyword>
<sequence>MGIKIHGRYLPPLFCVAIGAAITLLLAAALWWYQGAKAHQHWSAIYGENLASMAAKSAIDATLNHDLVSLQVVLQDVAQSPYVIFATIHDVENNLLVQSGDAVSPHQMASVLSYSAPIGFQQNVAGYITVHMRAPLVGGLIVTILIIVSGLLCIVAVMSIWEVRESVFEYEPNSKKIPEEPDDDWQEEGDVSALDEDPAADAFVVRATAQAVLEIHDYSRLMQTLSADLACQIKHQLCETAELALSLYGGQWARAPELASQDGALVALFPSAQSEDDALRTAAFFSAVVKAAFVPACVKASVDSMIGLQDEFNDLTSRPASPFAMYFSSDEHRQALARRLNMVPLDGHWWQLESFDIAYQKLLDKQVEQLLLK</sequence>
<dbReference type="AlphaFoldDB" id="A0AAN2BKQ2"/>
<evidence type="ECO:0000256" key="1">
    <source>
        <dbReference type="SAM" id="Phobius"/>
    </source>
</evidence>
<keyword evidence="1" id="KW-0812">Transmembrane</keyword>
<dbReference type="Proteomes" id="UP001320119">
    <property type="component" value="Chromosome"/>
</dbReference>
<dbReference type="RefSeq" id="WP_236982478.1">
    <property type="nucleotide sequence ID" value="NZ_AP023086.1"/>
</dbReference>
<keyword evidence="1" id="KW-0472">Membrane</keyword>
<evidence type="ECO:0000313" key="2">
    <source>
        <dbReference type="EMBL" id="BCD98251.1"/>
    </source>
</evidence>
<organism evidence="2 3">
    <name type="scientific">Marinagarivorans cellulosilyticus</name>
    <dbReference type="NCBI Taxonomy" id="2721545"/>
    <lineage>
        <taxon>Bacteria</taxon>
        <taxon>Pseudomonadati</taxon>
        <taxon>Pseudomonadota</taxon>
        <taxon>Gammaproteobacteria</taxon>
        <taxon>Cellvibrionales</taxon>
        <taxon>Cellvibrionaceae</taxon>
        <taxon>Marinagarivorans</taxon>
    </lineage>
</organism>
<gene>
    <name evidence="2" type="ORF">MARGE09_P2452</name>
</gene>